<gene>
    <name evidence="2" type="ORF">SAMN04489712_13513</name>
</gene>
<keyword evidence="3" id="KW-1185">Reference proteome</keyword>
<sequence>MSAVPAQDPRVVKALDRARELGEEGLQVAAYLGGDLIVDAWAGSADPQAGRQVDGSTLFNVFSVTKAITATALHILAERGLVDYRAPVCRYWPGFARNGKESITVRDVLSHRAGIPWMPEDVTPERQADWDWMIRAIEDMPPAFEPGRTNSYHALIWGWIVGEIARRADPEHRPVEVLIRQEIVEPLGISDLFLGLPESEDGRVARLIGGDPAPDASETYLRGMPRQVFPGSTIYNTDLARRTVNPGAGAIGNARAFARFFAMLAGHGELDGVRLLPADVVDGFTEPREDADVTDLYLGGIAHVSAFGYWLGGSSPTANPAVGPNPRILHHPGAGGSISWAELDTGLAVSICHNRMHEGPFEPSAHPFVPIAEAVRAIAAERLERN</sequence>
<dbReference type="PANTHER" id="PTHR43319">
    <property type="entry name" value="BETA-LACTAMASE-RELATED"/>
    <property type="match status" value="1"/>
</dbReference>
<evidence type="ECO:0000313" key="2">
    <source>
        <dbReference type="EMBL" id="SEG92728.1"/>
    </source>
</evidence>
<accession>A0A1H6E4N2</accession>
<dbReference type="AlphaFoldDB" id="A0A1H6E4N2"/>
<dbReference type="SUPFAM" id="SSF56601">
    <property type="entry name" value="beta-lactamase/transpeptidase-like"/>
    <property type="match status" value="1"/>
</dbReference>
<dbReference type="Proteomes" id="UP000236723">
    <property type="component" value="Unassembled WGS sequence"/>
</dbReference>
<dbReference type="InterPro" id="IPR001466">
    <property type="entry name" value="Beta-lactam-related"/>
</dbReference>
<dbReference type="InterPro" id="IPR012338">
    <property type="entry name" value="Beta-lactam/transpept-like"/>
</dbReference>
<evidence type="ECO:0000259" key="1">
    <source>
        <dbReference type="Pfam" id="PF00144"/>
    </source>
</evidence>
<evidence type="ECO:0000313" key="3">
    <source>
        <dbReference type="Proteomes" id="UP000236723"/>
    </source>
</evidence>
<reference evidence="3" key="1">
    <citation type="submission" date="2016-10" db="EMBL/GenBank/DDBJ databases">
        <authorList>
            <person name="Varghese N."/>
            <person name="Submissions S."/>
        </authorList>
    </citation>
    <scope>NUCLEOTIDE SEQUENCE [LARGE SCALE GENOMIC DNA]</scope>
    <source>
        <strain evidence="3">DSM 43163</strain>
    </source>
</reference>
<protein>
    <submittedName>
        <fullName evidence="2">CubicO group peptidase, beta-lactamase class C family</fullName>
    </submittedName>
</protein>
<feature type="domain" description="Beta-lactamase-related" evidence="1">
    <location>
        <begin position="20"/>
        <end position="367"/>
    </location>
</feature>
<dbReference type="EMBL" id="FNVO01000035">
    <property type="protein sequence ID" value="SEG92728.1"/>
    <property type="molecule type" value="Genomic_DNA"/>
</dbReference>
<dbReference type="Pfam" id="PF00144">
    <property type="entry name" value="Beta-lactamase"/>
    <property type="match status" value="1"/>
</dbReference>
<dbReference type="InterPro" id="IPR052907">
    <property type="entry name" value="Beta-lactamase/esterase"/>
</dbReference>
<name>A0A1H6E4N2_9ACTN</name>
<dbReference type="OrthoDB" id="9809635at2"/>
<proteinExistence type="predicted"/>
<organism evidence="2 3">
    <name type="scientific">Thermomonospora echinospora</name>
    <dbReference type="NCBI Taxonomy" id="1992"/>
    <lineage>
        <taxon>Bacteria</taxon>
        <taxon>Bacillati</taxon>
        <taxon>Actinomycetota</taxon>
        <taxon>Actinomycetes</taxon>
        <taxon>Streptosporangiales</taxon>
        <taxon>Thermomonosporaceae</taxon>
        <taxon>Thermomonospora</taxon>
    </lineage>
</organism>
<dbReference type="Gene3D" id="3.40.710.10">
    <property type="entry name" value="DD-peptidase/beta-lactamase superfamily"/>
    <property type="match status" value="1"/>
</dbReference>
<dbReference type="RefSeq" id="WP_103944497.1">
    <property type="nucleotide sequence ID" value="NZ_FNVO01000035.1"/>
</dbReference>
<dbReference type="PANTHER" id="PTHR43319:SF3">
    <property type="entry name" value="BETA-LACTAMASE-RELATED DOMAIN-CONTAINING PROTEIN"/>
    <property type="match status" value="1"/>
</dbReference>